<reference evidence="1" key="1">
    <citation type="submission" date="2016-10" db="EMBL/GenBank/DDBJ databases">
        <authorList>
            <person name="Varghese N."/>
        </authorList>
    </citation>
    <scope>NUCLEOTIDE SEQUENCE</scope>
</reference>
<sequence length="111" mass="13081">MTNLTKKQREKALAEEIQNIKKWMNPKAKVRKVSKIEEDGTKTIARALQMGDRTVFHSEEGPALINKEQRRKEYYLNGIEYDYETWNEIMKGKEGLPWYKKPAAKGQTHRN</sequence>
<dbReference type="EMBL" id="KY052811">
    <property type="protein sequence ID" value="ASF00012.1"/>
    <property type="molecule type" value="Genomic_DNA"/>
</dbReference>
<protein>
    <submittedName>
        <fullName evidence="1">Uncharacterized protein</fullName>
    </submittedName>
</protein>
<proteinExistence type="predicted"/>
<accession>A0A218ML50</accession>
<reference evidence="1" key="2">
    <citation type="journal article" date="2017" name="Nat. Commun.">
        <title>Single-virus genomics reveals hidden cosmopolitan and abundant viruses.</title>
        <authorList>
            <person name="Martinez-Hernandez F."/>
            <person name="Fornas O."/>
            <person name="Lluesma Gomez M."/>
            <person name="Bolduc B."/>
            <person name="de la Cruz Pena M.J."/>
            <person name="Martinez J.M."/>
            <person name="Anton J."/>
            <person name="Gasol J.M."/>
            <person name="Rosselli R."/>
            <person name="Rodriguez-Valera F."/>
            <person name="Sullivan M.B."/>
            <person name="Acinas S.G."/>
            <person name="Martinez-Garcia M."/>
        </authorList>
    </citation>
    <scope>NUCLEOTIDE SEQUENCE</scope>
</reference>
<name>A0A218ML50_9VIRU</name>
<organism evidence="1">
    <name type="scientific">uncultured virus</name>
    <dbReference type="NCBI Taxonomy" id="340016"/>
    <lineage>
        <taxon>Viruses</taxon>
        <taxon>environmental samples</taxon>
    </lineage>
</organism>
<evidence type="ECO:0000313" key="1">
    <source>
        <dbReference type="EMBL" id="ASF00012.1"/>
    </source>
</evidence>